<feature type="domain" description="Calcineurin-like phosphoesterase" evidence="5">
    <location>
        <begin position="8"/>
        <end position="196"/>
    </location>
</feature>
<comment type="similarity">
    <text evidence="4">Belongs to the cyclic nucleotide phosphodiesterase class-III family.</text>
</comment>
<protein>
    <submittedName>
        <fullName evidence="6">Phosphohydrolase</fullName>
    </submittedName>
</protein>
<evidence type="ECO:0000256" key="3">
    <source>
        <dbReference type="ARBA" id="ARBA00023004"/>
    </source>
</evidence>
<evidence type="ECO:0000256" key="4">
    <source>
        <dbReference type="ARBA" id="ARBA00025742"/>
    </source>
</evidence>
<evidence type="ECO:0000256" key="1">
    <source>
        <dbReference type="ARBA" id="ARBA00022723"/>
    </source>
</evidence>
<accession>A0A9W6LZ04</accession>
<gene>
    <name evidence="6" type="ORF">GCM10017584_07250</name>
</gene>
<evidence type="ECO:0000256" key="2">
    <source>
        <dbReference type="ARBA" id="ARBA00022801"/>
    </source>
</evidence>
<reference evidence="6" key="2">
    <citation type="submission" date="2023-01" db="EMBL/GenBank/DDBJ databases">
        <authorList>
            <person name="Sun Q."/>
            <person name="Evtushenko L."/>
        </authorList>
    </citation>
    <scope>NUCLEOTIDE SEQUENCE</scope>
    <source>
        <strain evidence="6">VKM Ac-1401</strain>
    </source>
</reference>
<dbReference type="Proteomes" id="UP001142372">
    <property type="component" value="Unassembled WGS sequence"/>
</dbReference>
<evidence type="ECO:0000259" key="5">
    <source>
        <dbReference type="Pfam" id="PF00149"/>
    </source>
</evidence>
<name>A0A9W6LZ04_9MICO</name>
<evidence type="ECO:0000313" key="7">
    <source>
        <dbReference type="Proteomes" id="UP001142372"/>
    </source>
</evidence>
<dbReference type="Pfam" id="PF00149">
    <property type="entry name" value="Metallophos"/>
    <property type="match status" value="1"/>
</dbReference>
<dbReference type="PANTHER" id="PTHR42988:SF2">
    <property type="entry name" value="CYCLIC NUCLEOTIDE PHOSPHODIESTERASE CBUA0032-RELATED"/>
    <property type="match status" value="1"/>
</dbReference>
<dbReference type="SUPFAM" id="SSF56300">
    <property type="entry name" value="Metallo-dependent phosphatases"/>
    <property type="match status" value="1"/>
</dbReference>
<keyword evidence="2" id="KW-0378">Hydrolase</keyword>
<keyword evidence="3" id="KW-0408">Iron</keyword>
<evidence type="ECO:0000313" key="6">
    <source>
        <dbReference type="EMBL" id="GLJ75152.1"/>
    </source>
</evidence>
<reference evidence="6" key="1">
    <citation type="journal article" date="2014" name="Int. J. Syst. Evol. Microbiol.">
        <title>Complete genome sequence of Corynebacterium casei LMG S-19264T (=DSM 44701T), isolated from a smear-ripened cheese.</title>
        <authorList>
            <consortium name="US DOE Joint Genome Institute (JGI-PGF)"/>
            <person name="Walter F."/>
            <person name="Albersmeier A."/>
            <person name="Kalinowski J."/>
            <person name="Ruckert C."/>
        </authorList>
    </citation>
    <scope>NUCLEOTIDE SEQUENCE</scope>
    <source>
        <strain evidence="6">VKM Ac-1401</strain>
    </source>
</reference>
<keyword evidence="1" id="KW-0479">Metal-binding</keyword>
<proteinExistence type="inferred from homology"/>
<organism evidence="6 7">
    <name type="scientific">Leifsonia poae</name>
    <dbReference type="NCBI Taxonomy" id="110933"/>
    <lineage>
        <taxon>Bacteria</taxon>
        <taxon>Bacillati</taxon>
        <taxon>Actinomycetota</taxon>
        <taxon>Actinomycetes</taxon>
        <taxon>Micrococcales</taxon>
        <taxon>Microbacteriaceae</taxon>
        <taxon>Leifsonia</taxon>
    </lineage>
</organism>
<dbReference type="PANTHER" id="PTHR42988">
    <property type="entry name" value="PHOSPHOHYDROLASE"/>
    <property type="match status" value="1"/>
</dbReference>
<dbReference type="Gene3D" id="3.60.21.10">
    <property type="match status" value="1"/>
</dbReference>
<dbReference type="InterPro" id="IPR029052">
    <property type="entry name" value="Metallo-depent_PP-like"/>
</dbReference>
<comment type="caution">
    <text evidence="6">The sequence shown here is derived from an EMBL/GenBank/DDBJ whole genome shotgun (WGS) entry which is preliminary data.</text>
</comment>
<dbReference type="AlphaFoldDB" id="A0A9W6LZ04"/>
<dbReference type="GO" id="GO:0016787">
    <property type="term" value="F:hydrolase activity"/>
    <property type="evidence" value="ECO:0007669"/>
    <property type="project" value="UniProtKB-KW"/>
</dbReference>
<keyword evidence="7" id="KW-1185">Reference proteome</keyword>
<dbReference type="InterPro" id="IPR004843">
    <property type="entry name" value="Calcineurin-like_PHP"/>
</dbReference>
<dbReference type="GO" id="GO:0046872">
    <property type="term" value="F:metal ion binding"/>
    <property type="evidence" value="ECO:0007669"/>
    <property type="project" value="UniProtKB-KW"/>
</dbReference>
<dbReference type="EMBL" id="BSEN01000002">
    <property type="protein sequence ID" value="GLJ75152.1"/>
    <property type="molecule type" value="Genomic_DNA"/>
</dbReference>
<dbReference type="InterPro" id="IPR050884">
    <property type="entry name" value="CNP_phosphodiesterase-III"/>
</dbReference>
<sequence>MSGVSESLRILHLSDTHLYGDGRLHYGVVDTLAALDRVLARAASLASVDVIVASGDLSDDGSIESYRLLSERLEPWAAERGADLVYAMGNHDLVGNFEGVLGGAERSITVDGVRIITVDSTVPGTAYGMVDGERLRRLSDELAEPAPRGTVVVLHHPPVPPTTGLFERLQFVDPAPFLEVCAAADVRLILAGHYHHALITSAGPSRIPVVVAPAVANTTDVLSPAGHERAVRGSGFALVQVPAAGPIRAHIVTAPAADDGHTVYDLDEDAIERIADESGWPGHAG</sequence>